<organism evidence="3 4">
    <name type="scientific">Vanessa tameamea</name>
    <name type="common">Kamehameha butterfly</name>
    <dbReference type="NCBI Taxonomy" id="334116"/>
    <lineage>
        <taxon>Eukaryota</taxon>
        <taxon>Metazoa</taxon>
        <taxon>Ecdysozoa</taxon>
        <taxon>Arthropoda</taxon>
        <taxon>Hexapoda</taxon>
        <taxon>Insecta</taxon>
        <taxon>Pterygota</taxon>
        <taxon>Neoptera</taxon>
        <taxon>Endopterygota</taxon>
        <taxon>Lepidoptera</taxon>
        <taxon>Glossata</taxon>
        <taxon>Ditrysia</taxon>
        <taxon>Papilionoidea</taxon>
        <taxon>Nymphalidae</taxon>
        <taxon>Nymphalinae</taxon>
        <taxon>Vanessa</taxon>
    </lineage>
</organism>
<evidence type="ECO:0000313" key="4">
    <source>
        <dbReference type="RefSeq" id="XP_026484736.1"/>
    </source>
</evidence>
<dbReference type="PANTHER" id="PTHR21255:SF7">
    <property type="entry name" value="DYNEIN LIGHT CHAIN TCTEX-TYPE PROTEIN 2B"/>
    <property type="match status" value="1"/>
</dbReference>
<evidence type="ECO:0000256" key="2">
    <source>
        <dbReference type="SAM" id="MobiDB-lite"/>
    </source>
</evidence>
<dbReference type="RefSeq" id="XP_026484736.1">
    <property type="nucleotide sequence ID" value="XM_026628951.2"/>
</dbReference>
<feature type="region of interest" description="Disordered" evidence="2">
    <location>
        <begin position="1"/>
        <end position="42"/>
    </location>
</feature>
<dbReference type="AlphaFoldDB" id="A0A8B8HMK5"/>
<dbReference type="GO" id="GO:0007018">
    <property type="term" value="P:microtubule-based movement"/>
    <property type="evidence" value="ECO:0007669"/>
    <property type="project" value="TreeGrafter"/>
</dbReference>
<dbReference type="GO" id="GO:0005868">
    <property type="term" value="C:cytoplasmic dynein complex"/>
    <property type="evidence" value="ECO:0007669"/>
    <property type="project" value="TreeGrafter"/>
</dbReference>
<evidence type="ECO:0000313" key="3">
    <source>
        <dbReference type="Proteomes" id="UP001652626"/>
    </source>
</evidence>
<dbReference type="OMA" id="WAKVISN"/>
<dbReference type="Proteomes" id="UP001652626">
    <property type="component" value="Chromosome 5"/>
</dbReference>
<dbReference type="GO" id="GO:0005737">
    <property type="term" value="C:cytoplasm"/>
    <property type="evidence" value="ECO:0007669"/>
    <property type="project" value="TreeGrafter"/>
</dbReference>
<proteinExistence type="inferred from homology"/>
<reference evidence="4" key="1">
    <citation type="submission" date="2025-08" db="UniProtKB">
        <authorList>
            <consortium name="RefSeq"/>
        </authorList>
    </citation>
    <scope>IDENTIFICATION</scope>
    <source>
        <tissue evidence="4">Whole body</tissue>
    </source>
</reference>
<dbReference type="Gene3D" id="3.30.1140.40">
    <property type="entry name" value="Tctex-1"/>
    <property type="match status" value="1"/>
</dbReference>
<name>A0A8B8HMK5_VANTA</name>
<comment type="similarity">
    <text evidence="1">Belongs to the dynein light chain Tctex-type family.</text>
</comment>
<dbReference type="GeneID" id="113392490"/>
<dbReference type="InterPro" id="IPR005334">
    <property type="entry name" value="Tctex-1-like"/>
</dbReference>
<dbReference type="PANTHER" id="PTHR21255">
    <property type="entry name" value="T-COMPLEX-ASSOCIATED-TESTIS-EXPRESSED 1/ DYNEIN LIGHT CHAIN"/>
    <property type="match status" value="1"/>
</dbReference>
<accession>A0A8B8HMK5</accession>
<evidence type="ECO:0000256" key="1">
    <source>
        <dbReference type="ARBA" id="ARBA00005361"/>
    </source>
</evidence>
<protein>
    <submittedName>
        <fullName evidence="4">Dynein light chain Tctex-type protein 2B-like</fullName>
    </submittedName>
</protein>
<dbReference type="Pfam" id="PF03645">
    <property type="entry name" value="Tctex-1"/>
    <property type="match status" value="1"/>
</dbReference>
<keyword evidence="3" id="KW-1185">Reference proteome</keyword>
<dbReference type="GO" id="GO:0045505">
    <property type="term" value="F:dynein intermediate chain binding"/>
    <property type="evidence" value="ECO:0007669"/>
    <property type="project" value="TreeGrafter"/>
</dbReference>
<dbReference type="InterPro" id="IPR038586">
    <property type="entry name" value="Tctex-1-like_sf"/>
</dbReference>
<gene>
    <name evidence="4" type="primary">LOC113392490</name>
</gene>
<sequence>MADEEEVVDEEPEVAQAGSGDSEAGLSPVEAEKPLAPPKYEVRPRLGHKFQAQNVKAIILSTMKEQLTDRQYRADQAPRWAKMISNTVRQRVQDLDMKRYKILVQTTLLEMKGAGFKCGQRCIWDPETDYYTDELFRNDTIFCHTVVYGVYMY</sequence>
<feature type="compositionally biased region" description="Acidic residues" evidence="2">
    <location>
        <begin position="1"/>
        <end position="13"/>
    </location>
</feature>
<dbReference type="CDD" id="cd21459">
    <property type="entry name" value="DLC-like_TCTEX1D2"/>
    <property type="match status" value="1"/>
</dbReference>